<evidence type="ECO:0000313" key="2">
    <source>
        <dbReference type="EMBL" id="EGK69762.1"/>
    </source>
</evidence>
<dbReference type="EMBL" id="AFHG01000059">
    <property type="protein sequence ID" value="EGK69762.1"/>
    <property type="molecule type" value="Genomic_DNA"/>
</dbReference>
<keyword evidence="1" id="KW-0472">Membrane</keyword>
<keyword evidence="1" id="KW-0812">Transmembrane</keyword>
<proteinExistence type="predicted"/>
<dbReference type="Proteomes" id="UP000005019">
    <property type="component" value="Unassembled WGS sequence"/>
</dbReference>
<evidence type="ECO:0000256" key="1">
    <source>
        <dbReference type="SAM" id="Phobius"/>
    </source>
</evidence>
<organism evidence="2 3">
    <name type="scientific">Methyloversatilis universalis (strain ATCC BAA-1314 / DSM 25237 / JCM 13912 / CCUG 52030 / FAM5)</name>
    <dbReference type="NCBI Taxonomy" id="1000565"/>
    <lineage>
        <taxon>Bacteria</taxon>
        <taxon>Pseudomonadati</taxon>
        <taxon>Pseudomonadota</taxon>
        <taxon>Betaproteobacteria</taxon>
        <taxon>Nitrosomonadales</taxon>
        <taxon>Sterolibacteriaceae</taxon>
        <taxon>Methyloversatilis</taxon>
    </lineage>
</organism>
<dbReference type="RefSeq" id="WP_008064310.1">
    <property type="nucleotide sequence ID" value="NZ_AFHG01000059.1"/>
</dbReference>
<reference evidence="2 3" key="1">
    <citation type="journal article" date="2011" name="J. Bacteriol.">
        <title>Genome sequence of Methyloversatilis universalis FAM5T, a methylotrophic representative of the order Rhodocyclales.</title>
        <authorList>
            <person name="Kittichotirat W."/>
            <person name="Good N.M."/>
            <person name="Hall R."/>
            <person name="Bringel F."/>
            <person name="Lajus A."/>
            <person name="Medigue C."/>
            <person name="Smalley N.E."/>
            <person name="Beck D."/>
            <person name="Bumgarner R."/>
            <person name="Vuilleumier S."/>
            <person name="Kalyuzhnaya M.G."/>
        </authorList>
    </citation>
    <scope>NUCLEOTIDE SEQUENCE [LARGE SCALE GENOMIC DNA]</scope>
    <source>
        <strain evidence="3">ATCC BAA-1314 / JCM 13912 / FAM5</strain>
    </source>
</reference>
<sequence>MSCYQSDVYVPQYNEYGEEIGGDTYFTGCHASYVDTVSQALTLSGVMQPQTSNCVAAQFEENGTFRFFCVDAESGVGPFESYAFYLADGTPGPAYTGARVASIKGGSNGLGSLPDYPQQKGSDMQCVTIGEGGALVVQNPQPADLSACEMVVLSGSEAMGNPFALSTEAGATIAVAIIGVWAVAFGIRAAIQTLFVKGSNHEEVPA</sequence>
<dbReference type="STRING" id="1000565.METUNv1_03727"/>
<protein>
    <submittedName>
        <fullName evidence="2">Uncharacterized protein</fullName>
    </submittedName>
</protein>
<evidence type="ECO:0000313" key="3">
    <source>
        <dbReference type="Proteomes" id="UP000005019"/>
    </source>
</evidence>
<feature type="transmembrane region" description="Helical" evidence="1">
    <location>
        <begin position="169"/>
        <end position="191"/>
    </location>
</feature>
<accession>F5RHD0</accession>
<dbReference type="eggNOG" id="ENOG5033AK4">
    <property type="taxonomic scope" value="Bacteria"/>
</dbReference>
<gene>
    <name evidence="2" type="ORF">METUNv1_03727</name>
</gene>
<keyword evidence="3" id="KW-1185">Reference proteome</keyword>
<keyword evidence="1" id="KW-1133">Transmembrane helix</keyword>
<name>F5RHD0_METUF</name>
<dbReference type="AlphaFoldDB" id="F5RHD0"/>
<comment type="caution">
    <text evidence="2">The sequence shown here is derived from an EMBL/GenBank/DDBJ whole genome shotgun (WGS) entry which is preliminary data.</text>
</comment>